<evidence type="ECO:0000313" key="3">
    <source>
        <dbReference type="Proteomes" id="UP000199385"/>
    </source>
</evidence>
<sequence length="404" mass="40706">MNEEDELRDRLGAVDVPPSRIEIDALLHAGRRSAFRRRTVGAAGSAALATAALVAVPSILTGTGARPVAVPGGPSTAATGAATVTATAPAVRTPTAAPTAAAGPAAGGACVRAELPVPAGMSQVVPTGVDPTGRYVVGNGTVGQDFRPVLWTDGRPTALPVVAQSVQLTAVNSAGVVVGLVQDGAQEYAFRYAQGRYTRLRTPAGNWHVYPTPAINSAGDVVINAEPAGNSGGEGSIVLLWKAGSTSAVRLPLPAGANASAVTDDGTIVGAKYRDGAAYAAYAWDQRGRGRKLAVPAGETAAAYAARGGWATGGLWPSRTAARWNLRTGAVTPLTGAEGPGEAVNAAGWVVAQGVLLRDGEPVELAEAEGRRAVAVAVSDTGLVVGLARADDAPDSLGPRVWRC</sequence>
<keyword evidence="1" id="KW-0472">Membrane</keyword>
<dbReference type="AlphaFoldDB" id="A0A1A8ZRE9"/>
<dbReference type="RefSeq" id="WP_091665193.1">
    <property type="nucleotide sequence ID" value="NZ_LT594323.1"/>
</dbReference>
<accession>A0A1A8ZRE9</accession>
<dbReference type="OrthoDB" id="3357943at2"/>
<dbReference type="STRING" id="261654.GA0070611_3365"/>
<dbReference type="PATRIC" id="fig|261654.4.peg.3417"/>
<keyword evidence="3" id="KW-1185">Reference proteome</keyword>
<keyword evidence="1" id="KW-0812">Transmembrane</keyword>
<gene>
    <name evidence="2" type="ORF">GA0070611_3365</name>
</gene>
<evidence type="ECO:0000256" key="1">
    <source>
        <dbReference type="SAM" id="Phobius"/>
    </source>
</evidence>
<organism evidence="2 3">
    <name type="scientific">Micromonospora auratinigra</name>
    <dbReference type="NCBI Taxonomy" id="261654"/>
    <lineage>
        <taxon>Bacteria</taxon>
        <taxon>Bacillati</taxon>
        <taxon>Actinomycetota</taxon>
        <taxon>Actinomycetes</taxon>
        <taxon>Micromonosporales</taxon>
        <taxon>Micromonosporaceae</taxon>
        <taxon>Micromonospora</taxon>
    </lineage>
</organism>
<reference evidence="3" key="1">
    <citation type="submission" date="2016-06" db="EMBL/GenBank/DDBJ databases">
        <authorList>
            <person name="Varghese N."/>
            <person name="Submissions Spin"/>
        </authorList>
    </citation>
    <scope>NUCLEOTIDE SEQUENCE [LARGE SCALE GENOMIC DNA]</scope>
    <source>
        <strain evidence="3">DSM 44815</strain>
    </source>
</reference>
<keyword evidence="1" id="KW-1133">Transmembrane helix</keyword>
<feature type="transmembrane region" description="Helical" evidence="1">
    <location>
        <begin position="40"/>
        <end position="60"/>
    </location>
</feature>
<name>A0A1A8ZRE9_9ACTN</name>
<dbReference type="EMBL" id="LT594323">
    <property type="protein sequence ID" value="SBT46403.1"/>
    <property type="molecule type" value="Genomic_DNA"/>
</dbReference>
<protein>
    <submittedName>
        <fullName evidence="2">Uncharacterized protein</fullName>
    </submittedName>
</protein>
<evidence type="ECO:0000313" key="2">
    <source>
        <dbReference type="EMBL" id="SBT46403.1"/>
    </source>
</evidence>
<dbReference type="Proteomes" id="UP000199385">
    <property type="component" value="Chromosome I"/>
</dbReference>
<proteinExistence type="predicted"/>